<dbReference type="SUPFAM" id="SSF103473">
    <property type="entry name" value="MFS general substrate transporter"/>
    <property type="match status" value="1"/>
</dbReference>
<evidence type="ECO:0000313" key="8">
    <source>
        <dbReference type="EMBL" id="SFS09433.1"/>
    </source>
</evidence>
<gene>
    <name evidence="8" type="ORF">SAMN05421771_1643</name>
</gene>
<dbReference type="GO" id="GO:0016020">
    <property type="term" value="C:membrane"/>
    <property type="evidence" value="ECO:0007669"/>
    <property type="project" value="TreeGrafter"/>
</dbReference>
<dbReference type="InterPro" id="IPR051788">
    <property type="entry name" value="MFS_Transporter"/>
</dbReference>
<dbReference type="InterPro" id="IPR011701">
    <property type="entry name" value="MFS"/>
</dbReference>
<name>A0A1I6M193_9BACT</name>
<reference evidence="8 9" key="1">
    <citation type="submission" date="2016-10" db="EMBL/GenBank/DDBJ databases">
        <authorList>
            <person name="de Groot N.N."/>
        </authorList>
    </citation>
    <scope>NUCLEOTIDE SEQUENCE [LARGE SCALE GENOMIC DNA]</scope>
    <source>
        <strain evidence="8 9">DSM 21001</strain>
    </source>
</reference>
<comment type="subcellular location">
    <subcellularLocation>
        <location evidence="1">Endomembrane system</location>
        <topology evidence="1">Multi-pass membrane protein</topology>
    </subcellularLocation>
</comment>
<evidence type="ECO:0000256" key="6">
    <source>
        <dbReference type="ARBA" id="ARBA00023136"/>
    </source>
</evidence>
<dbReference type="GO" id="GO:0012505">
    <property type="term" value="C:endomembrane system"/>
    <property type="evidence" value="ECO:0007669"/>
    <property type="project" value="UniProtKB-SubCell"/>
</dbReference>
<keyword evidence="9" id="KW-1185">Reference proteome</keyword>
<keyword evidence="6 7" id="KW-0472">Membrane</keyword>
<dbReference type="PANTHER" id="PTHR23514:SF3">
    <property type="entry name" value="BYPASS OF STOP CODON PROTEIN 6"/>
    <property type="match status" value="1"/>
</dbReference>
<dbReference type="InterPro" id="IPR036259">
    <property type="entry name" value="MFS_trans_sf"/>
</dbReference>
<feature type="transmembrane region" description="Helical" evidence="7">
    <location>
        <begin position="339"/>
        <end position="359"/>
    </location>
</feature>
<accession>A0A1I6M193</accession>
<feature type="transmembrane region" description="Helical" evidence="7">
    <location>
        <begin position="64"/>
        <end position="82"/>
    </location>
</feature>
<keyword evidence="3" id="KW-0813">Transport</keyword>
<dbReference type="Gene3D" id="1.20.1250.20">
    <property type="entry name" value="MFS general substrate transporter like domains"/>
    <property type="match status" value="2"/>
</dbReference>
<keyword evidence="5 7" id="KW-1133">Transmembrane helix</keyword>
<feature type="transmembrane region" description="Helical" evidence="7">
    <location>
        <begin position="119"/>
        <end position="141"/>
    </location>
</feature>
<dbReference type="AlphaFoldDB" id="A0A1I6M193"/>
<comment type="similarity">
    <text evidence="2">Belongs to the major facilitator superfamily.</text>
</comment>
<dbReference type="EMBL" id="FOZL01000001">
    <property type="protein sequence ID" value="SFS09433.1"/>
    <property type="molecule type" value="Genomic_DNA"/>
</dbReference>
<evidence type="ECO:0000313" key="9">
    <source>
        <dbReference type="Proteomes" id="UP000199024"/>
    </source>
</evidence>
<dbReference type="Pfam" id="PF07690">
    <property type="entry name" value="MFS_1"/>
    <property type="match status" value="1"/>
</dbReference>
<evidence type="ECO:0000256" key="4">
    <source>
        <dbReference type="ARBA" id="ARBA00022692"/>
    </source>
</evidence>
<feature type="transmembrane region" description="Helical" evidence="7">
    <location>
        <begin position="88"/>
        <end position="107"/>
    </location>
</feature>
<feature type="transmembrane region" description="Helical" evidence="7">
    <location>
        <begin position="308"/>
        <end position="327"/>
    </location>
</feature>
<feature type="transmembrane region" description="Helical" evidence="7">
    <location>
        <begin position="35"/>
        <end position="52"/>
    </location>
</feature>
<evidence type="ECO:0000256" key="3">
    <source>
        <dbReference type="ARBA" id="ARBA00022448"/>
    </source>
</evidence>
<keyword evidence="4 7" id="KW-0812">Transmembrane</keyword>
<organism evidence="8 9">
    <name type="scientific">Granulicella pectinivorans</name>
    <dbReference type="NCBI Taxonomy" id="474950"/>
    <lineage>
        <taxon>Bacteria</taxon>
        <taxon>Pseudomonadati</taxon>
        <taxon>Acidobacteriota</taxon>
        <taxon>Terriglobia</taxon>
        <taxon>Terriglobales</taxon>
        <taxon>Acidobacteriaceae</taxon>
        <taxon>Granulicella</taxon>
    </lineage>
</organism>
<dbReference type="STRING" id="474950.SAMN05421771_1643"/>
<feature type="transmembrane region" description="Helical" evidence="7">
    <location>
        <begin position="222"/>
        <end position="241"/>
    </location>
</feature>
<evidence type="ECO:0000256" key="5">
    <source>
        <dbReference type="ARBA" id="ARBA00022989"/>
    </source>
</evidence>
<proteinExistence type="inferred from homology"/>
<protein>
    <submittedName>
        <fullName evidence="8">Fucose permease</fullName>
    </submittedName>
</protein>
<dbReference type="Proteomes" id="UP000199024">
    <property type="component" value="Unassembled WGS sequence"/>
</dbReference>
<dbReference type="PANTHER" id="PTHR23514">
    <property type="entry name" value="BYPASS OF STOP CODON PROTEIN 6"/>
    <property type="match status" value="1"/>
</dbReference>
<evidence type="ECO:0000256" key="1">
    <source>
        <dbReference type="ARBA" id="ARBA00004127"/>
    </source>
</evidence>
<feature type="transmembrane region" description="Helical" evidence="7">
    <location>
        <begin position="253"/>
        <end position="271"/>
    </location>
</feature>
<sequence length="367" mass="37825">MVLYAAFAMTGFATALLGATLPALAVRWQLTDGRAGFLFLMIFLGSSVGALVSRGRPASSVARGLAITAPACVGLAFAAGWMVFPVAFFYGLGLGIAMTSISLLRSARCTKSRVREMNRLNLIWALGAFACPSLANAALRFRGARTLLTGLGVVFVVFLVWTVLVEVGKMPIIESRGKTLRAGGMRLPVTVALLTLLAIGLESSTGAWIATYAERLRQGFEAPVAAASVFWLGLLAGRALHATKAVTKLHERTLLRADVAIAAAGCCVLALSGGPAMLLVAAGLIGFGVGPVYPLLMAAVLPRIAGNMIFVMAGLGGTVFPLITGAVSARAGSLRVGMLVPTAAGIAMLALVPVVSLQLKRMEGGAG</sequence>
<evidence type="ECO:0000256" key="2">
    <source>
        <dbReference type="ARBA" id="ARBA00008335"/>
    </source>
</evidence>
<feature type="transmembrane region" description="Helical" evidence="7">
    <location>
        <begin position="277"/>
        <end position="296"/>
    </location>
</feature>
<feature type="transmembrane region" description="Helical" evidence="7">
    <location>
        <begin position="147"/>
        <end position="167"/>
    </location>
</feature>
<dbReference type="GO" id="GO:0022857">
    <property type="term" value="F:transmembrane transporter activity"/>
    <property type="evidence" value="ECO:0007669"/>
    <property type="project" value="InterPro"/>
</dbReference>
<feature type="transmembrane region" description="Helical" evidence="7">
    <location>
        <begin position="187"/>
        <end position="210"/>
    </location>
</feature>
<evidence type="ECO:0000256" key="7">
    <source>
        <dbReference type="SAM" id="Phobius"/>
    </source>
</evidence>